<reference evidence="1" key="1">
    <citation type="submission" date="2014-09" db="EMBL/GenBank/DDBJ databases">
        <title>Draft genome sequence of an oleaginous Mucoromycotina fungus Mucor ambiguus NBRC6742.</title>
        <authorList>
            <person name="Takeda I."/>
            <person name="Yamane N."/>
            <person name="Morita T."/>
            <person name="Tamano K."/>
            <person name="Machida M."/>
            <person name="Baker S."/>
            <person name="Koike H."/>
        </authorList>
    </citation>
    <scope>NUCLEOTIDE SEQUENCE</scope>
    <source>
        <strain evidence="1">NBRC 6742</strain>
    </source>
</reference>
<dbReference type="AlphaFoldDB" id="A0A0C9M495"/>
<evidence type="ECO:0000313" key="2">
    <source>
        <dbReference type="Proteomes" id="UP000053815"/>
    </source>
</evidence>
<proteinExistence type="predicted"/>
<dbReference type="EMBL" id="DF836342">
    <property type="protein sequence ID" value="GAN04031.1"/>
    <property type="molecule type" value="Genomic_DNA"/>
</dbReference>
<dbReference type="Proteomes" id="UP000053815">
    <property type="component" value="Unassembled WGS sequence"/>
</dbReference>
<evidence type="ECO:0000313" key="1">
    <source>
        <dbReference type="EMBL" id="GAN04031.1"/>
    </source>
</evidence>
<gene>
    <name evidence="1" type="ORF">MAM1_0053c03489</name>
</gene>
<organism evidence="1">
    <name type="scientific">Mucor ambiguus</name>
    <dbReference type="NCBI Taxonomy" id="91626"/>
    <lineage>
        <taxon>Eukaryota</taxon>
        <taxon>Fungi</taxon>
        <taxon>Fungi incertae sedis</taxon>
        <taxon>Mucoromycota</taxon>
        <taxon>Mucoromycotina</taxon>
        <taxon>Mucoromycetes</taxon>
        <taxon>Mucorales</taxon>
        <taxon>Mucorineae</taxon>
        <taxon>Mucoraceae</taxon>
        <taxon>Mucor</taxon>
    </lineage>
</organism>
<name>A0A0C9M495_9FUNG</name>
<dbReference type="OrthoDB" id="2274153at2759"/>
<keyword evidence="2" id="KW-1185">Reference proteome</keyword>
<sequence>MKEAQQKLGRLVQCSCSLCDGNQQGFQWILPRTKSKHVLYEKTMNKKQEQDLDVIQQKLAFISINHDGMVKKKKMKPAFRISLALQRKLNRIGYNETIVVLKEFTVTSSSTSAALFAISSQDNIPVTDYY</sequence>
<protein>
    <submittedName>
        <fullName evidence="1">Uncharacterized protein</fullName>
    </submittedName>
</protein>
<accession>A0A0C9M495</accession>